<feature type="region of interest" description="Disordered" evidence="1">
    <location>
        <begin position="241"/>
        <end position="265"/>
    </location>
</feature>
<protein>
    <recommendedName>
        <fullName evidence="2">PID domain-containing protein</fullName>
    </recommendedName>
</protein>
<dbReference type="OrthoDB" id="9999955at2759"/>
<dbReference type="SUPFAM" id="SSF50729">
    <property type="entry name" value="PH domain-like"/>
    <property type="match status" value="1"/>
</dbReference>
<dbReference type="InterPro" id="IPR006020">
    <property type="entry name" value="PTB/PI_dom"/>
</dbReference>
<feature type="compositionally biased region" description="Pro residues" evidence="1">
    <location>
        <begin position="319"/>
        <end position="329"/>
    </location>
</feature>
<dbReference type="Gene3D" id="2.30.29.30">
    <property type="entry name" value="Pleckstrin-homology domain (PH domain)/Phosphotyrosine-binding domain (PTB)"/>
    <property type="match status" value="1"/>
</dbReference>
<dbReference type="Proteomes" id="UP000594262">
    <property type="component" value="Unplaced"/>
</dbReference>
<dbReference type="InterPro" id="IPR011993">
    <property type="entry name" value="PH-like_dom_sf"/>
</dbReference>
<dbReference type="PANTHER" id="PTHR11232:SF74">
    <property type="entry name" value="PTB DOMAIN-CONTAINING ADAPTER PROTEIN CED-6-LIKE PROTEIN"/>
    <property type="match status" value="1"/>
</dbReference>
<dbReference type="SMART" id="SM00462">
    <property type="entry name" value="PTB"/>
    <property type="match status" value="1"/>
</dbReference>
<dbReference type="RefSeq" id="XP_066933611.1">
    <property type="nucleotide sequence ID" value="XM_067077510.1"/>
</dbReference>
<organism evidence="3 4">
    <name type="scientific">Clytia hemisphaerica</name>
    <dbReference type="NCBI Taxonomy" id="252671"/>
    <lineage>
        <taxon>Eukaryota</taxon>
        <taxon>Metazoa</taxon>
        <taxon>Cnidaria</taxon>
        <taxon>Hydrozoa</taxon>
        <taxon>Hydroidolina</taxon>
        <taxon>Leptothecata</taxon>
        <taxon>Obeliida</taxon>
        <taxon>Clytiidae</taxon>
        <taxon>Clytia</taxon>
    </lineage>
</organism>
<dbReference type="Pfam" id="PF14719">
    <property type="entry name" value="PID_2"/>
    <property type="match status" value="1"/>
</dbReference>
<reference evidence="3" key="1">
    <citation type="submission" date="2021-01" db="UniProtKB">
        <authorList>
            <consortium name="EnsemblMetazoa"/>
        </authorList>
    </citation>
    <scope>IDENTIFICATION</scope>
</reference>
<sequence length="369" mass="41120">MDSLKIAANKVKKSPKALKCKIDNALNKDKLTDNWIHNRENVQNGVVFNMKVLGKKVATTAQGKGCTDDAVKEMVQQHKVKGKTEKLLKVSMRVDSKKMIIRDLVTHELLEDVPVNRISYCTADPNFPKVFALIARERGSKTLFTHAFLTNKKEMAEAIALTVAQAFTMAYEEWDEKSKERQREVEDEQASDALELYKDLASESPKPDSNPFKKEDQEDDFNFISSSLAPRVQTIEIVEPLDNETHSDGASSDDDEFSRLARDRSASDCGRLDTGLVRRETFKGNVSNFLAVNVTLADLDLAKSTEDLTQISTTQISPTPSPIPSPQPSPRRNRNRGSSNPGSSNPFSNNLTYEAPPAEPSSEDNLIQF</sequence>
<evidence type="ECO:0000313" key="3">
    <source>
        <dbReference type="EnsemblMetazoa" id="CLYHEMP008894.1"/>
    </source>
</evidence>
<evidence type="ECO:0000259" key="2">
    <source>
        <dbReference type="PROSITE" id="PS01179"/>
    </source>
</evidence>
<dbReference type="RefSeq" id="XP_066933609.1">
    <property type="nucleotide sequence ID" value="XM_067077508.1"/>
</dbReference>
<proteinExistence type="predicted"/>
<keyword evidence="4" id="KW-1185">Reference proteome</keyword>
<accession>A0A7M5V318</accession>
<feature type="domain" description="PID" evidence="2">
    <location>
        <begin position="45"/>
        <end position="173"/>
    </location>
</feature>
<dbReference type="InterPro" id="IPR051133">
    <property type="entry name" value="Adapter_Engulfment-Domain"/>
</dbReference>
<dbReference type="EnsemblMetazoa" id="CLYHEMT008894.1">
    <property type="protein sequence ID" value="CLYHEMP008894.1"/>
    <property type="gene ID" value="CLYHEMG008894"/>
</dbReference>
<dbReference type="GeneID" id="136821277"/>
<dbReference type="PANTHER" id="PTHR11232">
    <property type="entry name" value="PHOSPHOTYROSINE INTERACTION DOMAIN-CONTAINING FAMILY MEMBER"/>
    <property type="match status" value="1"/>
</dbReference>
<feature type="compositionally biased region" description="Low complexity" evidence="1">
    <location>
        <begin position="336"/>
        <end position="346"/>
    </location>
</feature>
<dbReference type="PROSITE" id="PS01179">
    <property type="entry name" value="PID"/>
    <property type="match status" value="1"/>
</dbReference>
<evidence type="ECO:0000313" key="4">
    <source>
        <dbReference type="Proteomes" id="UP000594262"/>
    </source>
</evidence>
<feature type="region of interest" description="Disordered" evidence="1">
    <location>
        <begin position="312"/>
        <end position="369"/>
    </location>
</feature>
<name>A0A7M5V318_9CNID</name>
<dbReference type="EnsemblMetazoa" id="CLYHEMT008894.2">
    <property type="protein sequence ID" value="CLYHEMP008894.2"/>
    <property type="gene ID" value="CLYHEMG008894"/>
</dbReference>
<dbReference type="RefSeq" id="XP_066933610.1">
    <property type="nucleotide sequence ID" value="XM_067077509.1"/>
</dbReference>
<evidence type="ECO:0000256" key="1">
    <source>
        <dbReference type="SAM" id="MobiDB-lite"/>
    </source>
</evidence>
<dbReference type="AlphaFoldDB" id="A0A7M5V318"/>